<evidence type="ECO:0000256" key="2">
    <source>
        <dbReference type="SAM" id="SignalP"/>
    </source>
</evidence>
<feature type="chain" id="PRO_5012169746" description="DUF3108 domain-containing protein" evidence="2">
    <location>
        <begin position="22"/>
        <end position="374"/>
    </location>
</feature>
<dbReference type="InterPro" id="IPR021457">
    <property type="entry name" value="DUF3108"/>
</dbReference>
<protein>
    <recommendedName>
        <fullName evidence="5">DUF3108 domain-containing protein</fullName>
    </recommendedName>
</protein>
<dbReference type="Proteomes" id="UP000196368">
    <property type="component" value="Unassembled WGS sequence"/>
</dbReference>
<dbReference type="AlphaFoldDB" id="A0A1Y4DDI2"/>
<dbReference type="Pfam" id="PF11306">
    <property type="entry name" value="DUF3108"/>
    <property type="match status" value="1"/>
</dbReference>
<gene>
    <name evidence="3" type="ORF">B5F75_03520</name>
</gene>
<dbReference type="RefSeq" id="WP_087287992.1">
    <property type="nucleotide sequence ID" value="NZ_NFJD01000002.1"/>
</dbReference>
<feature type="compositionally biased region" description="Low complexity" evidence="1">
    <location>
        <begin position="71"/>
        <end position="80"/>
    </location>
</feature>
<feature type="compositionally biased region" description="Low complexity" evidence="1">
    <location>
        <begin position="40"/>
        <end position="62"/>
    </location>
</feature>
<name>A0A1Y4DDI2_9BACT</name>
<comment type="caution">
    <text evidence="3">The sequence shown here is derived from an EMBL/GenBank/DDBJ whole genome shotgun (WGS) entry which is preliminary data.</text>
</comment>
<evidence type="ECO:0000313" key="4">
    <source>
        <dbReference type="Proteomes" id="UP000196368"/>
    </source>
</evidence>
<feature type="signal peptide" evidence="2">
    <location>
        <begin position="1"/>
        <end position="21"/>
    </location>
</feature>
<evidence type="ECO:0000313" key="3">
    <source>
        <dbReference type="EMBL" id="OUO56925.1"/>
    </source>
</evidence>
<dbReference type="EMBL" id="NFJD01000002">
    <property type="protein sequence ID" value="OUO56925.1"/>
    <property type="molecule type" value="Genomic_DNA"/>
</dbReference>
<dbReference type="PROSITE" id="PS51257">
    <property type="entry name" value="PROKAR_LIPOPROTEIN"/>
    <property type="match status" value="1"/>
</dbReference>
<keyword evidence="4" id="KW-1185">Reference proteome</keyword>
<feature type="compositionally biased region" description="Low complexity" evidence="1">
    <location>
        <begin position="88"/>
        <end position="100"/>
    </location>
</feature>
<proteinExistence type="predicted"/>
<sequence length="374" mass="41188">MKHKVTCLLAALLLAACTAQRQTVAEPDSPAPVFAAAPVSAPAEAAPAEAAAPAEKPAAKPSIPVNPAVKTEPQTQAPAPAAAPAPSSPQQEEPSPTPQALIRQARQAQTLSAPPQDTPAFEDEDLISLEGRRLSPLAYSPLRPDTTQAPWSAEELKYGVYYTFIRAGTAYIKNRGLTTVNGRDAYLLQTTAFSASVIDAFFKVRDVNYSWLDTENFYSLGYLQSVREGSYKRDEWLTFDYPRQLFYGEVQKKEDPRVISGGLSMRVLDMLSSLYFVRAQKLEPGKDIVFDIINREKQYPLVVKVLGKETVKTDAGEFDCIVVEPQFRGEGIFVSKGKSLKVWLTDDAYKMPVKMKAEVFIGSVSAELLEYKRN</sequence>
<keyword evidence="2" id="KW-0732">Signal</keyword>
<dbReference type="OrthoDB" id="9808473at2"/>
<organism evidence="3 4">
    <name type="scientific">Candidatus Avelusimicrobium gallicola</name>
    <dbReference type="NCBI Taxonomy" id="2562704"/>
    <lineage>
        <taxon>Bacteria</taxon>
        <taxon>Pseudomonadati</taxon>
        <taxon>Elusimicrobiota</taxon>
        <taxon>Elusimicrobia</taxon>
        <taxon>Elusimicrobiales</taxon>
        <taxon>Elusimicrobiaceae</taxon>
        <taxon>Candidatus Avelusimicrobium</taxon>
    </lineage>
</organism>
<feature type="compositionally biased region" description="Polar residues" evidence="1">
    <location>
        <begin position="106"/>
        <end position="115"/>
    </location>
</feature>
<evidence type="ECO:0000256" key="1">
    <source>
        <dbReference type="SAM" id="MobiDB-lite"/>
    </source>
</evidence>
<evidence type="ECO:0008006" key="5">
    <source>
        <dbReference type="Google" id="ProtNLM"/>
    </source>
</evidence>
<reference evidence="4" key="1">
    <citation type="submission" date="2017-04" db="EMBL/GenBank/DDBJ databases">
        <title>Function of individual gut microbiota members based on whole genome sequencing of pure cultures obtained from chicken caecum.</title>
        <authorList>
            <person name="Medvecky M."/>
            <person name="Cejkova D."/>
            <person name="Polansky O."/>
            <person name="Karasova D."/>
            <person name="Kubasova T."/>
            <person name="Cizek A."/>
            <person name="Rychlik I."/>
        </authorList>
    </citation>
    <scope>NUCLEOTIDE SEQUENCE [LARGE SCALE GENOMIC DNA]</scope>
    <source>
        <strain evidence="4">An273</strain>
    </source>
</reference>
<feature type="region of interest" description="Disordered" evidence="1">
    <location>
        <begin position="40"/>
        <end position="121"/>
    </location>
</feature>
<accession>A0A1Y4DDI2</accession>